<organism evidence="1 2">
    <name type="scientific">Gossypium arboreum</name>
    <name type="common">Tree cotton</name>
    <name type="synonym">Gossypium nanking</name>
    <dbReference type="NCBI Taxonomy" id="29729"/>
    <lineage>
        <taxon>Eukaryota</taxon>
        <taxon>Viridiplantae</taxon>
        <taxon>Streptophyta</taxon>
        <taxon>Embryophyta</taxon>
        <taxon>Tracheophyta</taxon>
        <taxon>Spermatophyta</taxon>
        <taxon>Magnoliopsida</taxon>
        <taxon>eudicotyledons</taxon>
        <taxon>Gunneridae</taxon>
        <taxon>Pentapetalae</taxon>
        <taxon>rosids</taxon>
        <taxon>malvids</taxon>
        <taxon>Malvales</taxon>
        <taxon>Malvaceae</taxon>
        <taxon>Malvoideae</taxon>
        <taxon>Gossypium</taxon>
    </lineage>
</organism>
<name>A0A0B0PZK4_GOSAR</name>
<evidence type="ECO:0000313" key="2">
    <source>
        <dbReference type="Proteomes" id="UP000032142"/>
    </source>
</evidence>
<protein>
    <submittedName>
        <fullName evidence="1">Uncharacterized protein</fullName>
    </submittedName>
</protein>
<sequence length="33" mass="3798">MERTNCLCTLDLGSCPLEGYINKKPEAAYWLHK</sequence>
<evidence type="ECO:0000313" key="1">
    <source>
        <dbReference type="EMBL" id="KHG29954.1"/>
    </source>
</evidence>
<keyword evidence="2" id="KW-1185">Reference proteome</keyword>
<reference evidence="2" key="1">
    <citation type="submission" date="2014-09" db="EMBL/GenBank/DDBJ databases">
        <authorList>
            <person name="Mudge J."/>
            <person name="Ramaraj T."/>
            <person name="Lindquist I.E."/>
            <person name="Bharti A.K."/>
            <person name="Sundararajan A."/>
            <person name="Cameron C.T."/>
            <person name="Woodward J.E."/>
            <person name="May G.D."/>
            <person name="Brubaker C."/>
            <person name="Broadhvest J."/>
            <person name="Wilkins T.A."/>
        </authorList>
    </citation>
    <scope>NUCLEOTIDE SEQUENCE</scope>
    <source>
        <strain evidence="2">cv. AKA8401</strain>
    </source>
</reference>
<dbReference type="AlphaFoldDB" id="A0A0B0PZK4"/>
<dbReference type="EMBL" id="KN453433">
    <property type="protein sequence ID" value="KHG29954.1"/>
    <property type="molecule type" value="Genomic_DNA"/>
</dbReference>
<proteinExistence type="predicted"/>
<gene>
    <name evidence="1" type="ORF">F383_05289</name>
</gene>
<accession>A0A0B0PZK4</accession>
<dbReference type="Proteomes" id="UP000032142">
    <property type="component" value="Unassembled WGS sequence"/>
</dbReference>